<protein>
    <submittedName>
        <fullName evidence="2">Uncharacterized protein</fullName>
    </submittedName>
</protein>
<dbReference type="Proteomes" id="UP001054821">
    <property type="component" value="Chromosome 3"/>
</dbReference>
<organism evidence="2 3">
    <name type="scientific">Prunus dulcis</name>
    <name type="common">Almond</name>
    <name type="synonym">Amygdalus dulcis</name>
    <dbReference type="NCBI Taxonomy" id="3755"/>
    <lineage>
        <taxon>Eukaryota</taxon>
        <taxon>Viridiplantae</taxon>
        <taxon>Streptophyta</taxon>
        <taxon>Embryophyta</taxon>
        <taxon>Tracheophyta</taxon>
        <taxon>Spermatophyta</taxon>
        <taxon>Magnoliopsida</taxon>
        <taxon>eudicotyledons</taxon>
        <taxon>Gunneridae</taxon>
        <taxon>Pentapetalae</taxon>
        <taxon>rosids</taxon>
        <taxon>fabids</taxon>
        <taxon>Rosales</taxon>
        <taxon>Rosaceae</taxon>
        <taxon>Amygdaloideae</taxon>
        <taxon>Amygdaleae</taxon>
        <taxon>Prunus</taxon>
    </lineage>
</organism>
<gene>
    <name evidence="2" type="ORF">L3X38_020159</name>
</gene>
<keyword evidence="1" id="KW-0472">Membrane</keyword>
<comment type="caution">
    <text evidence="2">The sequence shown here is derived from an EMBL/GenBank/DDBJ whole genome shotgun (WGS) entry which is preliminary data.</text>
</comment>
<proteinExistence type="predicted"/>
<feature type="transmembrane region" description="Helical" evidence="1">
    <location>
        <begin position="38"/>
        <end position="60"/>
    </location>
</feature>
<evidence type="ECO:0000256" key="1">
    <source>
        <dbReference type="SAM" id="Phobius"/>
    </source>
</evidence>
<accession>A0AAD4ZCE9</accession>
<evidence type="ECO:0000313" key="2">
    <source>
        <dbReference type="EMBL" id="KAI5340885.1"/>
    </source>
</evidence>
<dbReference type="EMBL" id="JAJFAZ020000003">
    <property type="protein sequence ID" value="KAI5340885.1"/>
    <property type="molecule type" value="Genomic_DNA"/>
</dbReference>
<sequence>MLVVVLRAYGKLKELMNSRLTEEAADQQNGLYPDFYHIHVYILAKVGTVYICSPSCPFMYRPSWRKRRIGYLNVTKVRDVRILLVLVTQVSTFVLFD</sequence>
<keyword evidence="1" id="KW-0812">Transmembrane</keyword>
<keyword evidence="3" id="KW-1185">Reference proteome</keyword>
<evidence type="ECO:0000313" key="3">
    <source>
        <dbReference type="Proteomes" id="UP001054821"/>
    </source>
</evidence>
<name>A0AAD4ZCE9_PRUDU</name>
<dbReference type="AlphaFoldDB" id="A0AAD4ZCE9"/>
<reference evidence="2 3" key="1">
    <citation type="journal article" date="2022" name="G3 (Bethesda)">
        <title>Whole-genome sequence and methylome profiling of the almond [Prunus dulcis (Mill.) D.A. Webb] cultivar 'Nonpareil'.</title>
        <authorList>
            <person name="D'Amico-Willman K.M."/>
            <person name="Ouma W.Z."/>
            <person name="Meulia T."/>
            <person name="Sideli G.M."/>
            <person name="Gradziel T.M."/>
            <person name="Fresnedo-Ramirez J."/>
        </authorList>
    </citation>
    <scope>NUCLEOTIDE SEQUENCE [LARGE SCALE GENOMIC DNA]</scope>
    <source>
        <strain evidence="2">Clone GOH B32 T37-40</strain>
    </source>
</reference>
<keyword evidence="1" id="KW-1133">Transmembrane helix</keyword>